<protein>
    <submittedName>
        <fullName evidence="1">Uncharacterized protein</fullName>
    </submittedName>
</protein>
<reference evidence="1 2" key="1">
    <citation type="submission" date="2017-09" db="EMBL/GenBank/DDBJ databases">
        <title>Depth-based differentiation of microbial function through sediment-hosted aquifers and enrichment of novel symbionts in the deep terrestrial subsurface.</title>
        <authorList>
            <person name="Probst A.J."/>
            <person name="Ladd B."/>
            <person name="Jarett J.K."/>
            <person name="Geller-Mcgrath D.E."/>
            <person name="Sieber C.M."/>
            <person name="Emerson J.B."/>
            <person name="Anantharaman K."/>
            <person name="Thomas B.C."/>
            <person name="Malmstrom R."/>
            <person name="Stieglmeier M."/>
            <person name="Klingl A."/>
            <person name="Woyke T."/>
            <person name="Ryan C.M."/>
            <person name="Banfield J.F."/>
        </authorList>
    </citation>
    <scope>NUCLEOTIDE SEQUENCE [LARGE SCALE GENOMIC DNA]</scope>
    <source>
        <strain evidence="1">CG22_combo_CG10-13_8_21_14_all_32_8</strain>
    </source>
</reference>
<evidence type="ECO:0000313" key="2">
    <source>
        <dbReference type="Proteomes" id="UP000229176"/>
    </source>
</evidence>
<evidence type="ECO:0000313" key="1">
    <source>
        <dbReference type="EMBL" id="PIP68685.1"/>
    </source>
</evidence>
<comment type="caution">
    <text evidence="1">The sequence shown here is derived from an EMBL/GenBank/DDBJ whole genome shotgun (WGS) entry which is preliminary data.</text>
</comment>
<gene>
    <name evidence="1" type="ORF">COW91_03455</name>
</gene>
<sequence length="66" mass="8116">MYNWNTDTTRLKKNTPKYDKFVLEQQINFGLNNTKISLEKLKKHWDQLDIDKTKRNYLKKIVWNQS</sequence>
<name>A0A2H0CFH1_9BACT</name>
<organism evidence="1 2">
    <name type="scientific">Candidatus Nomurabacteria bacterium CG22_combo_CG10-13_8_21_14_all_32_8</name>
    <dbReference type="NCBI Taxonomy" id="1974732"/>
    <lineage>
        <taxon>Bacteria</taxon>
        <taxon>Candidatus Nomuraibacteriota</taxon>
    </lineage>
</organism>
<proteinExistence type="predicted"/>
<accession>A0A2H0CFH1</accession>
<dbReference type="AlphaFoldDB" id="A0A2H0CFH1"/>
<dbReference type="Proteomes" id="UP000229176">
    <property type="component" value="Unassembled WGS sequence"/>
</dbReference>
<dbReference type="EMBL" id="PCTI01000059">
    <property type="protein sequence ID" value="PIP68685.1"/>
    <property type="molecule type" value="Genomic_DNA"/>
</dbReference>